<dbReference type="Proteomes" id="UP001282474">
    <property type="component" value="Unassembled WGS sequence"/>
</dbReference>
<name>A0ABU4MHC3_9ACTN</name>
<evidence type="ECO:0000256" key="1">
    <source>
        <dbReference type="SAM" id="MobiDB-lite"/>
    </source>
</evidence>
<feature type="signal peptide" evidence="2">
    <location>
        <begin position="1"/>
        <end position="18"/>
    </location>
</feature>
<dbReference type="Pfam" id="PF17964">
    <property type="entry name" value="Big_10"/>
    <property type="match status" value="1"/>
</dbReference>
<evidence type="ECO:0000313" key="5">
    <source>
        <dbReference type="Proteomes" id="UP001282474"/>
    </source>
</evidence>
<keyword evidence="2" id="KW-0732">Signal</keyword>
<accession>A0ABU4MHC3</accession>
<protein>
    <submittedName>
        <fullName evidence="4">Ig-like domain-containing protein</fullName>
    </submittedName>
</protein>
<sequence>MIAATAACVVAFALAGCAGSGEGVRVEGPSEIPRAQARADAQGTEEGTEEGVEEGGTGGDGTGTSAKNVNAGDRTTPLPAFDGVRVGIAEGQTVGVGMPISVTFARPVPKAEREAVERQLKVTMDDGTDGTEGGWGWVEDRALADGQRVDFRPRTSWRPGTKITVEVGADLVRHVTVGPR</sequence>
<gene>
    <name evidence="4" type="ORF">PV383_03265</name>
</gene>
<feature type="region of interest" description="Disordered" evidence="1">
    <location>
        <begin position="21"/>
        <end position="74"/>
    </location>
</feature>
<evidence type="ECO:0000259" key="3">
    <source>
        <dbReference type="Pfam" id="PF17964"/>
    </source>
</evidence>
<dbReference type="Gene3D" id="2.60.40.3710">
    <property type="match status" value="1"/>
</dbReference>
<feature type="domain" description="Bacterial Ig" evidence="3">
    <location>
        <begin position="85"/>
        <end position="167"/>
    </location>
</feature>
<keyword evidence="5" id="KW-1185">Reference proteome</keyword>
<dbReference type="RefSeq" id="WP_234442583.1">
    <property type="nucleotide sequence ID" value="NZ_JABXWF010000001.1"/>
</dbReference>
<comment type="caution">
    <text evidence="4">The sequence shown here is derived from an EMBL/GenBank/DDBJ whole genome shotgun (WGS) entry which is preliminary data.</text>
</comment>
<dbReference type="EMBL" id="JARAWJ010000002">
    <property type="protein sequence ID" value="MDX3036197.1"/>
    <property type="molecule type" value="Genomic_DNA"/>
</dbReference>
<evidence type="ECO:0000256" key="2">
    <source>
        <dbReference type="SAM" id="SignalP"/>
    </source>
</evidence>
<dbReference type="InterPro" id="IPR041280">
    <property type="entry name" value="Big_10"/>
</dbReference>
<organism evidence="4 5">
    <name type="scientific">Streptomyces caniscabiei</name>
    <dbReference type="NCBI Taxonomy" id="2746961"/>
    <lineage>
        <taxon>Bacteria</taxon>
        <taxon>Bacillati</taxon>
        <taxon>Actinomycetota</taxon>
        <taxon>Actinomycetes</taxon>
        <taxon>Kitasatosporales</taxon>
        <taxon>Streptomycetaceae</taxon>
        <taxon>Streptomyces</taxon>
    </lineage>
</organism>
<evidence type="ECO:0000313" key="4">
    <source>
        <dbReference type="EMBL" id="MDX3036197.1"/>
    </source>
</evidence>
<feature type="chain" id="PRO_5045607967" evidence="2">
    <location>
        <begin position="19"/>
        <end position="180"/>
    </location>
</feature>
<reference evidence="4 5" key="1">
    <citation type="journal article" date="2023" name="Microb. Genom.">
        <title>Mesoterricola silvestris gen. nov., sp. nov., Mesoterricola sediminis sp. nov., Geothrix oryzae sp. nov., Geothrix edaphica sp. nov., Geothrix rubra sp. nov., and Geothrix limicola sp. nov., six novel members of Acidobacteriota isolated from soils.</title>
        <authorList>
            <person name="Weisberg A.J."/>
            <person name="Pearce E."/>
            <person name="Kramer C.G."/>
            <person name="Chang J.H."/>
            <person name="Clarke C.R."/>
        </authorList>
    </citation>
    <scope>NUCLEOTIDE SEQUENCE [LARGE SCALE GENOMIC DNA]</scope>
    <source>
        <strain evidence="4 5">NE20-4-1</strain>
    </source>
</reference>
<proteinExistence type="predicted"/>